<accession>A0A1F6X1W8</accession>
<dbReference type="InterPro" id="IPR009045">
    <property type="entry name" value="Zn_M74/Hedgehog-like"/>
</dbReference>
<organism evidence="2 3">
    <name type="scientific">Candidatus Nomurabacteria bacterium RIFCSPLOWO2_01_FULL_33_24</name>
    <dbReference type="NCBI Taxonomy" id="1801765"/>
    <lineage>
        <taxon>Bacteria</taxon>
        <taxon>Candidatus Nomuraibacteriota</taxon>
    </lineage>
</organism>
<reference evidence="2 3" key="1">
    <citation type="journal article" date="2016" name="Nat. Commun.">
        <title>Thousands of microbial genomes shed light on interconnected biogeochemical processes in an aquifer system.</title>
        <authorList>
            <person name="Anantharaman K."/>
            <person name="Brown C.T."/>
            <person name="Hug L.A."/>
            <person name="Sharon I."/>
            <person name="Castelle C.J."/>
            <person name="Probst A.J."/>
            <person name="Thomas B.C."/>
            <person name="Singh A."/>
            <person name="Wilkins M.J."/>
            <person name="Karaoz U."/>
            <person name="Brodie E.L."/>
            <person name="Williams K.H."/>
            <person name="Hubbard S.S."/>
            <person name="Banfield J.F."/>
        </authorList>
    </citation>
    <scope>NUCLEOTIDE SEQUENCE [LARGE SCALE GENOMIC DNA]</scope>
</reference>
<dbReference type="InterPro" id="IPR003709">
    <property type="entry name" value="VanY-like_core_dom"/>
</dbReference>
<gene>
    <name evidence="2" type="ORF">A2995_01735</name>
</gene>
<dbReference type="Gene3D" id="3.30.1380.10">
    <property type="match status" value="1"/>
</dbReference>
<dbReference type="SUPFAM" id="SSF55166">
    <property type="entry name" value="Hedgehog/DD-peptidase"/>
    <property type="match status" value="1"/>
</dbReference>
<evidence type="ECO:0000259" key="1">
    <source>
        <dbReference type="Pfam" id="PF02557"/>
    </source>
</evidence>
<dbReference type="AlphaFoldDB" id="A0A1F6X1W8"/>
<name>A0A1F6X1W8_9BACT</name>
<protein>
    <recommendedName>
        <fullName evidence="1">D-alanyl-D-alanine carboxypeptidase-like core domain-containing protein</fullName>
    </recommendedName>
</protein>
<comment type="caution">
    <text evidence="2">The sequence shown here is derived from an EMBL/GenBank/DDBJ whole genome shotgun (WGS) entry which is preliminary data.</text>
</comment>
<proteinExistence type="predicted"/>
<sequence length="263" mass="30365">MNNSLVISNVLVDNNTASENIWLDFTPSSVLISEEKNQKTKEIINPNIDFDTKYLLGKLNYQNDSRFIEVSLEDSVKSGMYLRKETYLAFKQMTQDAKKDKIDLIIISGARNFETQKNIWENKWSGLIGDYYLIEDEYNKATSILEQSAMPGTSRHHWGTEIDLNNLNNSYFYGGEGLKIYNWLAENASKYGFCQPYSTQDSRSGGYQEERWHWSYLPTSSVFTQQYSSLVKNDDLSGFLGDHLVSELKIIVNYVLNINRECL</sequence>
<dbReference type="PANTHER" id="PTHR34385">
    <property type="entry name" value="D-ALANYL-D-ALANINE CARBOXYPEPTIDASE"/>
    <property type="match status" value="1"/>
</dbReference>
<dbReference type="PANTHER" id="PTHR34385:SF1">
    <property type="entry name" value="PEPTIDOGLYCAN L-ALANYL-D-GLUTAMATE ENDOPEPTIDASE CWLK"/>
    <property type="match status" value="1"/>
</dbReference>
<dbReference type="CDD" id="cd14847">
    <property type="entry name" value="DD-carboxypeptidase_like"/>
    <property type="match status" value="1"/>
</dbReference>
<evidence type="ECO:0000313" key="2">
    <source>
        <dbReference type="EMBL" id="OGI88093.1"/>
    </source>
</evidence>
<evidence type="ECO:0000313" key="3">
    <source>
        <dbReference type="Proteomes" id="UP000185809"/>
    </source>
</evidence>
<dbReference type="EMBL" id="MFUP01000006">
    <property type="protein sequence ID" value="OGI88093.1"/>
    <property type="molecule type" value="Genomic_DNA"/>
</dbReference>
<dbReference type="GO" id="GO:0008233">
    <property type="term" value="F:peptidase activity"/>
    <property type="evidence" value="ECO:0007669"/>
    <property type="project" value="InterPro"/>
</dbReference>
<dbReference type="Pfam" id="PF02557">
    <property type="entry name" value="VanY"/>
    <property type="match status" value="1"/>
</dbReference>
<dbReference type="Proteomes" id="UP000185809">
    <property type="component" value="Unassembled WGS sequence"/>
</dbReference>
<dbReference type="GO" id="GO:0006508">
    <property type="term" value="P:proteolysis"/>
    <property type="evidence" value="ECO:0007669"/>
    <property type="project" value="InterPro"/>
</dbReference>
<feature type="domain" description="D-alanyl-D-alanine carboxypeptidase-like core" evidence="1">
    <location>
        <begin position="81"/>
        <end position="218"/>
    </location>
</feature>
<dbReference type="InterPro" id="IPR052179">
    <property type="entry name" value="DD-CPase-like"/>
</dbReference>